<reference evidence="1" key="1">
    <citation type="submission" date="2020-05" db="EMBL/GenBank/DDBJ databases">
        <title>Large-scale comparative analyses of tick genomes elucidate their genetic diversity and vector capacities.</title>
        <authorList>
            <person name="Jia N."/>
            <person name="Wang J."/>
            <person name="Shi W."/>
            <person name="Du L."/>
            <person name="Sun Y."/>
            <person name="Zhan W."/>
            <person name="Jiang J."/>
            <person name="Wang Q."/>
            <person name="Zhang B."/>
            <person name="Ji P."/>
            <person name="Sakyi L.B."/>
            <person name="Cui X."/>
            <person name="Yuan T."/>
            <person name="Jiang B."/>
            <person name="Yang W."/>
            <person name="Lam T.T.-Y."/>
            <person name="Chang Q."/>
            <person name="Ding S."/>
            <person name="Wang X."/>
            <person name="Zhu J."/>
            <person name="Ruan X."/>
            <person name="Zhao L."/>
            <person name="Wei J."/>
            <person name="Que T."/>
            <person name="Du C."/>
            <person name="Cheng J."/>
            <person name="Dai P."/>
            <person name="Han X."/>
            <person name="Huang E."/>
            <person name="Gao Y."/>
            <person name="Liu J."/>
            <person name="Shao H."/>
            <person name="Ye R."/>
            <person name="Li L."/>
            <person name="Wei W."/>
            <person name="Wang X."/>
            <person name="Wang C."/>
            <person name="Yang T."/>
            <person name="Huo Q."/>
            <person name="Li W."/>
            <person name="Guo W."/>
            <person name="Chen H."/>
            <person name="Zhou L."/>
            <person name="Ni X."/>
            <person name="Tian J."/>
            <person name="Zhou Y."/>
            <person name="Sheng Y."/>
            <person name="Liu T."/>
            <person name="Pan Y."/>
            <person name="Xia L."/>
            <person name="Li J."/>
            <person name="Zhao F."/>
            <person name="Cao W."/>
        </authorList>
    </citation>
    <scope>NUCLEOTIDE SEQUENCE</scope>
    <source>
        <strain evidence="1">Dsil-2018</strain>
    </source>
</reference>
<gene>
    <name evidence="1" type="ORF">HPB49_010460</name>
</gene>
<evidence type="ECO:0000313" key="1">
    <source>
        <dbReference type="EMBL" id="KAH7974141.1"/>
    </source>
</evidence>
<evidence type="ECO:0000313" key="2">
    <source>
        <dbReference type="Proteomes" id="UP000821865"/>
    </source>
</evidence>
<sequence length="144" mass="15715">MAVTTVADIQRMAEAKMEEGAKTYIAIGAGDGQTLRENIEAFKRPGMVRKDLQAQTMISGTCAQDTLPAADFRGRGKSEHHDLHPGPCSLLPSGAVSVSGSQVGKPCRRDRLCSRQGLKLCRLHLSICDFFGEDFFFPMLRPFG</sequence>
<comment type="caution">
    <text evidence="1">The sequence shown here is derived from an EMBL/GenBank/DDBJ whole genome shotgun (WGS) entry which is preliminary data.</text>
</comment>
<organism evidence="1 2">
    <name type="scientific">Dermacentor silvarum</name>
    <name type="common">Tick</name>
    <dbReference type="NCBI Taxonomy" id="543639"/>
    <lineage>
        <taxon>Eukaryota</taxon>
        <taxon>Metazoa</taxon>
        <taxon>Ecdysozoa</taxon>
        <taxon>Arthropoda</taxon>
        <taxon>Chelicerata</taxon>
        <taxon>Arachnida</taxon>
        <taxon>Acari</taxon>
        <taxon>Parasitiformes</taxon>
        <taxon>Ixodida</taxon>
        <taxon>Ixodoidea</taxon>
        <taxon>Ixodidae</taxon>
        <taxon>Rhipicephalinae</taxon>
        <taxon>Dermacentor</taxon>
    </lineage>
</organism>
<proteinExistence type="predicted"/>
<protein>
    <submittedName>
        <fullName evidence="1">Uncharacterized protein</fullName>
    </submittedName>
</protein>
<accession>A0ACB8DP41</accession>
<name>A0ACB8DP41_DERSI</name>
<keyword evidence="2" id="KW-1185">Reference proteome</keyword>
<dbReference type="EMBL" id="CM023479">
    <property type="protein sequence ID" value="KAH7974141.1"/>
    <property type="molecule type" value="Genomic_DNA"/>
</dbReference>
<dbReference type="Proteomes" id="UP000821865">
    <property type="component" value="Chromosome 10"/>
</dbReference>